<gene>
    <name evidence="1" type="ORF">HINF_LOCUS32263</name>
    <name evidence="2" type="ORF">HINF_LOCUS68599</name>
</gene>
<organism evidence="1">
    <name type="scientific">Hexamita inflata</name>
    <dbReference type="NCBI Taxonomy" id="28002"/>
    <lineage>
        <taxon>Eukaryota</taxon>
        <taxon>Metamonada</taxon>
        <taxon>Diplomonadida</taxon>
        <taxon>Hexamitidae</taxon>
        <taxon>Hexamitinae</taxon>
        <taxon>Hexamita</taxon>
    </lineage>
</organism>
<dbReference type="Proteomes" id="UP001642409">
    <property type="component" value="Unassembled WGS sequence"/>
</dbReference>
<proteinExistence type="predicted"/>
<reference evidence="2 3" key="2">
    <citation type="submission" date="2024-07" db="EMBL/GenBank/DDBJ databases">
        <authorList>
            <person name="Akdeniz Z."/>
        </authorList>
    </citation>
    <scope>NUCLEOTIDE SEQUENCE [LARGE SCALE GENOMIC DNA]</scope>
</reference>
<sequence>MKTCKPEPFIQQQVSKDEDLVFKRLMQKLNYKDIHHYMQIQKGHSSVIDPIIVDQLAFTSNQFSMYEITMCKAPVLINIQNTESYIKQQQQIKQISQQNEILSCKPIQYEHKKQIMNPELTAALKNRLAQIEVLKTQIQKLSTAQALKTAEINLNIEPEMDSKQETQPEEHNELKLEELTIQEEKSEQIIEAKQFKVFAQKNCLKLEADGQFYFCGLIESNFEVKDGAVFMKCRQSYKEVTVKFQDPDGQKWRMIKRLL</sequence>
<dbReference type="AlphaFoldDB" id="A0AA86PTD5"/>
<accession>A0AA86PTD5</accession>
<comment type="caution">
    <text evidence="1">The sequence shown here is derived from an EMBL/GenBank/DDBJ whole genome shotgun (WGS) entry which is preliminary data.</text>
</comment>
<evidence type="ECO:0000313" key="3">
    <source>
        <dbReference type="Proteomes" id="UP001642409"/>
    </source>
</evidence>
<keyword evidence="3" id="KW-1185">Reference proteome</keyword>
<evidence type="ECO:0000313" key="1">
    <source>
        <dbReference type="EMBL" id="CAI9944618.1"/>
    </source>
</evidence>
<name>A0AA86PTD5_9EUKA</name>
<dbReference type="EMBL" id="CATOUU010000729">
    <property type="protein sequence ID" value="CAI9944618.1"/>
    <property type="molecule type" value="Genomic_DNA"/>
</dbReference>
<protein>
    <submittedName>
        <fullName evidence="2">Hypothetical_protein</fullName>
    </submittedName>
</protein>
<dbReference type="EMBL" id="CAXDID020000488">
    <property type="protein sequence ID" value="CAL6096794.1"/>
    <property type="molecule type" value="Genomic_DNA"/>
</dbReference>
<reference evidence="1" key="1">
    <citation type="submission" date="2023-06" db="EMBL/GenBank/DDBJ databases">
        <authorList>
            <person name="Kurt Z."/>
        </authorList>
    </citation>
    <scope>NUCLEOTIDE SEQUENCE</scope>
</reference>
<evidence type="ECO:0000313" key="2">
    <source>
        <dbReference type="EMBL" id="CAL6096794.1"/>
    </source>
</evidence>